<dbReference type="Gene3D" id="3.40.50.720">
    <property type="entry name" value="NAD(P)-binding Rossmann-like Domain"/>
    <property type="match status" value="1"/>
</dbReference>
<dbReference type="GO" id="GO:0016616">
    <property type="term" value="F:oxidoreductase activity, acting on the CH-OH group of donors, NAD or NADP as acceptor"/>
    <property type="evidence" value="ECO:0007669"/>
    <property type="project" value="InterPro"/>
</dbReference>
<evidence type="ECO:0000256" key="5">
    <source>
        <dbReference type="ARBA" id="ARBA00023027"/>
    </source>
</evidence>
<comment type="caution">
    <text evidence="9">The sequence shown here is derived from an EMBL/GenBank/DDBJ whole genome shotgun (WGS) entry which is preliminary data.</text>
</comment>
<sequence>MGIRLAVVGAGSTYCPELMQGLIKRRDILPLDELRLTDIDESRLNIVGDFCERVLLENGMEPRILRSVDLARAVEGADYVVTQIRAGKLEARVRDEKIPLEYGFIGQETTGIGGFTNALRTIPQMELIAEAVSKYAPDVWLINFSNPSGIVTEFLLNYTPVKAIGLCNLPIGTQERIAKLLGVPMESVRLETVSLNHCGAVTAVYLGGENVLPKLLSPESLDQAEALDPWVKNYRPIIELLGAIPNDYLQYFFYRDRKFQELLKAEQTRGEACQEIETRLLSYYADPRNNAVPAILAERGGHLYSEAAIALIASLSGAEPGHHVIDVQNNGVLDFLGSASVIEASCFVSRGRIERNPIESKPNSVLTSLVSSVKAYETLTVQAALSGDRKTALRALACNPITADLDKAAPCLEEMLLQNRPLLPRFFPV</sequence>
<dbReference type="InterPro" id="IPR022616">
    <property type="entry name" value="Glyco_hydro_4_C"/>
</dbReference>
<dbReference type="Pfam" id="PF02056">
    <property type="entry name" value="Glyco_hydro_4"/>
    <property type="match status" value="1"/>
</dbReference>
<dbReference type="PANTHER" id="PTHR32092:SF5">
    <property type="entry name" value="6-PHOSPHO-BETA-GLUCOSIDASE"/>
    <property type="match status" value="1"/>
</dbReference>
<keyword evidence="7 9" id="KW-0326">Glycosidase</keyword>
<evidence type="ECO:0000256" key="3">
    <source>
        <dbReference type="ARBA" id="ARBA00022723"/>
    </source>
</evidence>
<keyword evidence="4 9" id="KW-0378">Hydrolase</keyword>
<dbReference type="EC" id="3.2.1.86" evidence="9"/>
<evidence type="ECO:0000256" key="1">
    <source>
        <dbReference type="ARBA" id="ARBA00001911"/>
    </source>
</evidence>
<dbReference type="PRINTS" id="PR00732">
    <property type="entry name" value="GLHYDRLASE4"/>
</dbReference>
<dbReference type="PANTHER" id="PTHR32092">
    <property type="entry name" value="6-PHOSPHO-BETA-GLUCOSIDASE-RELATED"/>
    <property type="match status" value="1"/>
</dbReference>
<protein>
    <submittedName>
        <fullName evidence="9">Putative 6-phospho-beta-glucosidase</fullName>
        <ecNumber evidence="9">3.2.1.86</ecNumber>
    </submittedName>
</protein>
<dbReference type="SUPFAM" id="SSF51735">
    <property type="entry name" value="NAD(P)-binding Rossmann-fold domains"/>
    <property type="match status" value="1"/>
</dbReference>
<dbReference type="EMBL" id="VSSQ01006443">
    <property type="protein sequence ID" value="MPM32707.1"/>
    <property type="molecule type" value="Genomic_DNA"/>
</dbReference>
<keyword evidence="5" id="KW-0520">NAD</keyword>
<organism evidence="9">
    <name type="scientific">bioreactor metagenome</name>
    <dbReference type="NCBI Taxonomy" id="1076179"/>
    <lineage>
        <taxon>unclassified sequences</taxon>
        <taxon>metagenomes</taxon>
        <taxon>ecological metagenomes</taxon>
    </lineage>
</organism>
<evidence type="ECO:0000256" key="2">
    <source>
        <dbReference type="ARBA" id="ARBA00010141"/>
    </source>
</evidence>
<keyword evidence="6" id="KW-0464">Manganese</keyword>
<reference evidence="9" key="1">
    <citation type="submission" date="2019-08" db="EMBL/GenBank/DDBJ databases">
        <authorList>
            <person name="Kucharzyk K."/>
            <person name="Murdoch R.W."/>
            <person name="Higgins S."/>
            <person name="Loffler F."/>
        </authorList>
    </citation>
    <scope>NUCLEOTIDE SEQUENCE</scope>
</reference>
<evidence type="ECO:0000256" key="7">
    <source>
        <dbReference type="ARBA" id="ARBA00023295"/>
    </source>
</evidence>
<comment type="similarity">
    <text evidence="2">Belongs to the glycosyl hydrolase 4 family.</text>
</comment>
<dbReference type="GO" id="GO:0008706">
    <property type="term" value="F:6-phospho-beta-glucosidase activity"/>
    <property type="evidence" value="ECO:0007669"/>
    <property type="project" value="UniProtKB-EC"/>
</dbReference>
<dbReference type="InterPro" id="IPR001088">
    <property type="entry name" value="Glyco_hydro_4"/>
</dbReference>
<dbReference type="InterPro" id="IPR015955">
    <property type="entry name" value="Lactate_DH/Glyco_Ohase_4_C"/>
</dbReference>
<dbReference type="GO" id="GO:0005975">
    <property type="term" value="P:carbohydrate metabolic process"/>
    <property type="evidence" value="ECO:0007669"/>
    <property type="project" value="InterPro"/>
</dbReference>
<proteinExistence type="inferred from homology"/>
<evidence type="ECO:0000256" key="6">
    <source>
        <dbReference type="ARBA" id="ARBA00023211"/>
    </source>
</evidence>
<evidence type="ECO:0000256" key="4">
    <source>
        <dbReference type="ARBA" id="ARBA00022801"/>
    </source>
</evidence>
<dbReference type="GO" id="GO:0046872">
    <property type="term" value="F:metal ion binding"/>
    <property type="evidence" value="ECO:0007669"/>
    <property type="project" value="UniProtKB-KW"/>
</dbReference>
<evidence type="ECO:0000313" key="9">
    <source>
        <dbReference type="EMBL" id="MPM32707.1"/>
    </source>
</evidence>
<accession>A0A644YWH0</accession>
<name>A0A644YWH0_9ZZZZ</name>
<gene>
    <name evidence="9" type="primary">licH_3</name>
    <name evidence="9" type="ORF">SDC9_79272</name>
</gene>
<dbReference type="Pfam" id="PF11975">
    <property type="entry name" value="Glyco_hydro_4C"/>
    <property type="match status" value="1"/>
</dbReference>
<comment type="cofactor">
    <cofactor evidence="1">
        <name>NAD(+)</name>
        <dbReference type="ChEBI" id="CHEBI:57540"/>
    </cofactor>
</comment>
<feature type="domain" description="Glycosyl hydrolase family 4 C-terminal" evidence="8">
    <location>
        <begin position="195"/>
        <end position="402"/>
    </location>
</feature>
<dbReference type="AlphaFoldDB" id="A0A644YWH0"/>
<dbReference type="Gene3D" id="3.90.110.10">
    <property type="entry name" value="Lactate dehydrogenase/glycoside hydrolase, family 4, C-terminal"/>
    <property type="match status" value="1"/>
</dbReference>
<keyword evidence="3" id="KW-0479">Metal-binding</keyword>
<dbReference type="InterPro" id="IPR036291">
    <property type="entry name" value="NAD(P)-bd_dom_sf"/>
</dbReference>
<evidence type="ECO:0000259" key="8">
    <source>
        <dbReference type="Pfam" id="PF11975"/>
    </source>
</evidence>
<dbReference type="SUPFAM" id="SSF56327">
    <property type="entry name" value="LDH C-terminal domain-like"/>
    <property type="match status" value="1"/>
</dbReference>